<dbReference type="InterPro" id="IPR045060">
    <property type="entry name" value="Phe-tRNA-ligase_IIc_bsu"/>
</dbReference>
<evidence type="ECO:0000256" key="13">
    <source>
        <dbReference type="ARBA" id="ARBA00023146"/>
    </source>
</evidence>
<comment type="subunit">
    <text evidence="3 15">Tetramer of two alpha and two beta subunits.</text>
</comment>
<evidence type="ECO:0000313" key="20">
    <source>
        <dbReference type="EMBL" id="HIT17903.1"/>
    </source>
</evidence>
<feature type="binding site" evidence="15">
    <location>
        <position position="464"/>
    </location>
    <ligand>
        <name>Mg(2+)</name>
        <dbReference type="ChEBI" id="CHEBI:18420"/>
        <note>shared with alpha subunit</note>
    </ligand>
</feature>
<keyword evidence="12 15" id="KW-0648">Protein biosynthesis</keyword>
<dbReference type="FunFam" id="2.40.50.140:FF:000045">
    <property type="entry name" value="Phenylalanine--tRNA ligase beta subunit"/>
    <property type="match status" value="1"/>
</dbReference>
<keyword evidence="10 15" id="KW-0460">Magnesium</keyword>
<dbReference type="Gene3D" id="3.30.56.10">
    <property type="match status" value="2"/>
</dbReference>
<proteinExistence type="inferred from homology"/>
<evidence type="ECO:0000256" key="7">
    <source>
        <dbReference type="ARBA" id="ARBA00022723"/>
    </source>
</evidence>
<dbReference type="SMART" id="SM00873">
    <property type="entry name" value="B3_4"/>
    <property type="match status" value="1"/>
</dbReference>
<dbReference type="Pfam" id="PF03147">
    <property type="entry name" value="FDX-ACB"/>
    <property type="match status" value="1"/>
</dbReference>
<keyword evidence="11 16" id="KW-0694">RNA-binding</keyword>
<dbReference type="EC" id="6.1.1.20" evidence="15"/>
<evidence type="ECO:0000256" key="6">
    <source>
        <dbReference type="ARBA" id="ARBA00022598"/>
    </source>
</evidence>
<comment type="subcellular location">
    <subcellularLocation>
        <location evidence="1 15">Cytoplasm</location>
    </subcellularLocation>
</comment>
<accession>A0A9D1KAR8</accession>
<evidence type="ECO:0000256" key="16">
    <source>
        <dbReference type="PROSITE-ProRule" id="PRU00209"/>
    </source>
</evidence>
<dbReference type="PROSITE" id="PS51483">
    <property type="entry name" value="B5"/>
    <property type="match status" value="1"/>
</dbReference>
<keyword evidence="4 15" id="KW-0963">Cytoplasm</keyword>
<feature type="binding site" evidence="15">
    <location>
        <position position="468"/>
    </location>
    <ligand>
        <name>Mg(2+)</name>
        <dbReference type="ChEBI" id="CHEBI:18420"/>
        <note>shared with alpha subunit</note>
    </ligand>
</feature>
<dbReference type="PROSITE" id="PS51447">
    <property type="entry name" value="FDX_ACB"/>
    <property type="match status" value="1"/>
</dbReference>
<evidence type="ECO:0000256" key="4">
    <source>
        <dbReference type="ARBA" id="ARBA00022490"/>
    </source>
</evidence>
<keyword evidence="13 15" id="KW-0030">Aminoacyl-tRNA synthetase</keyword>
<dbReference type="CDD" id="cd02796">
    <property type="entry name" value="tRNA_bind_bactPheRS"/>
    <property type="match status" value="1"/>
</dbReference>
<dbReference type="GO" id="GO:0005524">
    <property type="term" value="F:ATP binding"/>
    <property type="evidence" value="ECO:0007669"/>
    <property type="project" value="UniProtKB-UniRule"/>
</dbReference>
<dbReference type="Pfam" id="PF03484">
    <property type="entry name" value="B5"/>
    <property type="match status" value="1"/>
</dbReference>
<dbReference type="Gene3D" id="3.30.930.10">
    <property type="entry name" value="Bira Bifunctional Protein, Domain 2"/>
    <property type="match status" value="1"/>
</dbReference>
<name>A0A9D1KAR8_9FIRM</name>
<gene>
    <name evidence="15 20" type="primary">pheT</name>
    <name evidence="20" type="ORF">IAD04_05995</name>
</gene>
<evidence type="ECO:0000256" key="14">
    <source>
        <dbReference type="ARBA" id="ARBA00049255"/>
    </source>
</evidence>
<keyword evidence="7 15" id="KW-0479">Metal-binding</keyword>
<feature type="domain" description="TRNA-binding" evidence="17">
    <location>
        <begin position="39"/>
        <end position="154"/>
    </location>
</feature>
<organism evidence="20 21">
    <name type="scientific">Candidatus Caccosoma faecigallinarum</name>
    <dbReference type="NCBI Taxonomy" id="2840720"/>
    <lineage>
        <taxon>Bacteria</taxon>
        <taxon>Bacillati</taxon>
        <taxon>Bacillota</taxon>
        <taxon>Bacillota incertae sedis</taxon>
        <taxon>Candidatus Caccosoma</taxon>
    </lineage>
</organism>
<evidence type="ECO:0000256" key="3">
    <source>
        <dbReference type="ARBA" id="ARBA00011209"/>
    </source>
</evidence>
<sequence>MKFSLNLVKQYVDLKDVSMNEFCQKLSLAGFEVEGLTPLAQATNLIIGEIISCENHPNSDHLHVCKVDIKKTILQIVCGAPNVKNHQKVIVAQVGAHLPAKDLIIKEGMIRDVLSQGMICSLLELGVSEQNLTEEQKNGIEVLDKDAPVGETEVLKYLGLDDILVEMNVTPNRSDVFALHALMIEIGAILNKKVNLPSIEDSFCAENPFVCESQTEKCPYFSIRSVQAVTVKPSPKWMQEILTKHDVKVINNVIDIGNYVTLMTGQPLHMYDADKLKTKHYIIKDDQERKVLALDGKEYAIQKQDIVVTNGDEVVCIAGVIGDASTMIDENTKNIALEAALFDGTQILNSCKRFNLMTVAATNFSKKAVDEYQMNLASAYAAQLLVEYADAKIVSKPSIYQKVIKSKKTITITKEYINRYLATNYSDDQIEEVFSRLQMHYTFNHGTYIVDIPTYRNDLENKQDLVEEVVRLIGFDTIPYEMPIFETKEIGLTETQRKRKIIKNYLLDIGLTETLSYTLQSKATATYYDQWDQEEFIVLPHPLTVEKEYLRKSLMASMLQTIYYNQARKTKNVAIFELSNVYTKQGEKEKLAIAISNGMNQTKWTSLQYPNDFYRIKGIVEGLLALFGIESSRFAFEPITSIFPNQNLYHPGKAAVLKINGQVMGTLGEIHPLTLQKEDIDATIYFELDLTKFFALKTSKLKYSPVSKYPLVQRDISLVVKEEISAIQIVKTIKKAGGSLLKDVDIFDVYQGEHVQPGYKSIALTISFVDYTKTLQDADIQTVFNKIYAACQKELQAELRK</sequence>
<dbReference type="SUPFAM" id="SSF50249">
    <property type="entry name" value="Nucleic acid-binding proteins"/>
    <property type="match status" value="1"/>
</dbReference>
<dbReference type="PANTHER" id="PTHR10947">
    <property type="entry name" value="PHENYLALANYL-TRNA SYNTHETASE BETA CHAIN AND LEUCINE-RICH REPEAT-CONTAINING PROTEIN 47"/>
    <property type="match status" value="1"/>
</dbReference>
<dbReference type="Pfam" id="PF01588">
    <property type="entry name" value="tRNA_bind"/>
    <property type="match status" value="1"/>
</dbReference>
<dbReference type="SMART" id="SM00874">
    <property type="entry name" value="B5"/>
    <property type="match status" value="1"/>
</dbReference>
<dbReference type="InterPro" id="IPR005147">
    <property type="entry name" value="tRNA_synthase_B5-dom"/>
</dbReference>
<evidence type="ECO:0000259" key="18">
    <source>
        <dbReference type="PROSITE" id="PS51447"/>
    </source>
</evidence>
<dbReference type="Gene3D" id="2.40.50.140">
    <property type="entry name" value="Nucleic acid-binding proteins"/>
    <property type="match status" value="1"/>
</dbReference>
<evidence type="ECO:0000256" key="2">
    <source>
        <dbReference type="ARBA" id="ARBA00008653"/>
    </source>
</evidence>
<comment type="cofactor">
    <cofactor evidence="15">
        <name>Mg(2+)</name>
        <dbReference type="ChEBI" id="CHEBI:18420"/>
    </cofactor>
    <text evidence="15">Binds 2 magnesium ions per tetramer.</text>
</comment>
<evidence type="ECO:0000259" key="19">
    <source>
        <dbReference type="PROSITE" id="PS51483"/>
    </source>
</evidence>
<feature type="binding site" evidence="15">
    <location>
        <position position="458"/>
    </location>
    <ligand>
        <name>Mg(2+)</name>
        <dbReference type="ChEBI" id="CHEBI:18420"/>
        <note>shared with alpha subunit</note>
    </ligand>
</feature>
<evidence type="ECO:0000256" key="8">
    <source>
        <dbReference type="ARBA" id="ARBA00022741"/>
    </source>
</evidence>
<evidence type="ECO:0000256" key="11">
    <source>
        <dbReference type="ARBA" id="ARBA00022884"/>
    </source>
</evidence>
<dbReference type="GO" id="GO:0000287">
    <property type="term" value="F:magnesium ion binding"/>
    <property type="evidence" value="ECO:0007669"/>
    <property type="project" value="UniProtKB-UniRule"/>
</dbReference>
<keyword evidence="6 15" id="KW-0436">Ligase</keyword>
<dbReference type="FunFam" id="3.30.70.380:FF:000001">
    <property type="entry name" value="Phenylalanine--tRNA ligase beta subunit"/>
    <property type="match status" value="1"/>
</dbReference>
<reference evidence="20" key="1">
    <citation type="submission" date="2020-10" db="EMBL/GenBank/DDBJ databases">
        <authorList>
            <person name="Gilroy R."/>
        </authorList>
    </citation>
    <scope>NUCLEOTIDE SEQUENCE</scope>
    <source>
        <strain evidence="20">14508</strain>
    </source>
</reference>
<feature type="domain" description="B5" evidence="19">
    <location>
        <begin position="405"/>
        <end position="480"/>
    </location>
</feature>
<dbReference type="CDD" id="cd00769">
    <property type="entry name" value="PheRS_beta_core"/>
    <property type="match status" value="1"/>
</dbReference>
<dbReference type="Pfam" id="PF03483">
    <property type="entry name" value="B3_4"/>
    <property type="match status" value="1"/>
</dbReference>
<dbReference type="Gene3D" id="3.30.70.380">
    <property type="entry name" value="Ferrodoxin-fold anticodon-binding domain"/>
    <property type="match status" value="1"/>
</dbReference>
<dbReference type="InterPro" id="IPR012340">
    <property type="entry name" value="NA-bd_OB-fold"/>
</dbReference>
<comment type="similarity">
    <text evidence="2 15">Belongs to the phenylalanyl-tRNA synthetase beta subunit family. Type 1 subfamily.</text>
</comment>
<keyword evidence="8 15" id="KW-0547">Nucleotide-binding</keyword>
<feature type="domain" description="FDX-ACB" evidence="18">
    <location>
        <begin position="707"/>
        <end position="800"/>
    </location>
</feature>
<dbReference type="InterPro" id="IPR020825">
    <property type="entry name" value="Phe-tRNA_synthase-like_B3/B4"/>
</dbReference>
<dbReference type="InterPro" id="IPR033714">
    <property type="entry name" value="tRNA_bind_bactPheRS"/>
</dbReference>
<dbReference type="SUPFAM" id="SSF54991">
    <property type="entry name" value="Anticodon-binding domain of PheRS"/>
    <property type="match status" value="1"/>
</dbReference>
<dbReference type="SUPFAM" id="SSF56037">
    <property type="entry name" value="PheT/TilS domain"/>
    <property type="match status" value="1"/>
</dbReference>
<dbReference type="GO" id="GO:0004826">
    <property type="term" value="F:phenylalanine-tRNA ligase activity"/>
    <property type="evidence" value="ECO:0007669"/>
    <property type="project" value="UniProtKB-UniRule"/>
</dbReference>
<dbReference type="InterPro" id="IPR009061">
    <property type="entry name" value="DNA-bd_dom_put_sf"/>
</dbReference>
<comment type="caution">
    <text evidence="20">The sequence shown here is derived from an EMBL/GenBank/DDBJ whole genome shotgun (WGS) entry which is preliminary data.</text>
</comment>
<reference evidence="20" key="2">
    <citation type="journal article" date="2021" name="PeerJ">
        <title>Extensive microbial diversity within the chicken gut microbiome revealed by metagenomics and culture.</title>
        <authorList>
            <person name="Gilroy R."/>
            <person name="Ravi A."/>
            <person name="Getino M."/>
            <person name="Pursley I."/>
            <person name="Horton D.L."/>
            <person name="Alikhan N.F."/>
            <person name="Baker D."/>
            <person name="Gharbi K."/>
            <person name="Hall N."/>
            <person name="Watson M."/>
            <person name="Adriaenssens E.M."/>
            <person name="Foster-Nyarko E."/>
            <person name="Jarju S."/>
            <person name="Secka A."/>
            <person name="Antonio M."/>
            <person name="Oren A."/>
            <person name="Chaudhuri R.R."/>
            <person name="La Ragione R."/>
            <person name="Hildebrand F."/>
            <person name="Pallen M.J."/>
        </authorList>
    </citation>
    <scope>NUCLEOTIDE SEQUENCE</scope>
    <source>
        <strain evidence="20">14508</strain>
    </source>
</reference>
<dbReference type="GO" id="GO:0000049">
    <property type="term" value="F:tRNA binding"/>
    <property type="evidence" value="ECO:0007669"/>
    <property type="project" value="UniProtKB-UniRule"/>
</dbReference>
<dbReference type="NCBIfam" id="TIGR00472">
    <property type="entry name" value="pheT_bact"/>
    <property type="match status" value="1"/>
</dbReference>
<dbReference type="SUPFAM" id="SSF46955">
    <property type="entry name" value="Putative DNA-binding domain"/>
    <property type="match status" value="1"/>
</dbReference>
<dbReference type="Pfam" id="PF17759">
    <property type="entry name" value="tRNA_synthFbeta"/>
    <property type="match status" value="1"/>
</dbReference>
<dbReference type="GO" id="GO:0140096">
    <property type="term" value="F:catalytic activity, acting on a protein"/>
    <property type="evidence" value="ECO:0007669"/>
    <property type="project" value="UniProtKB-ARBA"/>
</dbReference>
<dbReference type="InterPro" id="IPR005121">
    <property type="entry name" value="Fdx_antiC-bd"/>
</dbReference>
<dbReference type="PROSITE" id="PS50886">
    <property type="entry name" value="TRBD"/>
    <property type="match status" value="1"/>
</dbReference>
<evidence type="ECO:0000256" key="1">
    <source>
        <dbReference type="ARBA" id="ARBA00004496"/>
    </source>
</evidence>
<dbReference type="SUPFAM" id="SSF55681">
    <property type="entry name" value="Class II aaRS and biotin synthetases"/>
    <property type="match status" value="1"/>
</dbReference>
<feature type="binding site" evidence="15">
    <location>
        <position position="467"/>
    </location>
    <ligand>
        <name>Mg(2+)</name>
        <dbReference type="ChEBI" id="CHEBI:18420"/>
        <note>shared with alpha subunit</note>
    </ligand>
</feature>
<dbReference type="GO" id="GO:0006432">
    <property type="term" value="P:phenylalanyl-tRNA aminoacylation"/>
    <property type="evidence" value="ECO:0007669"/>
    <property type="project" value="UniProtKB-UniRule"/>
</dbReference>
<dbReference type="InterPro" id="IPR004532">
    <property type="entry name" value="Phe-tRNA-ligase_IIc_bsu_bact"/>
</dbReference>
<dbReference type="InterPro" id="IPR045864">
    <property type="entry name" value="aa-tRNA-synth_II/BPL/LPL"/>
</dbReference>
<keyword evidence="5 16" id="KW-0820">tRNA-binding</keyword>
<evidence type="ECO:0000256" key="15">
    <source>
        <dbReference type="HAMAP-Rule" id="MF_00283"/>
    </source>
</evidence>
<evidence type="ECO:0000256" key="10">
    <source>
        <dbReference type="ARBA" id="ARBA00022842"/>
    </source>
</evidence>
<dbReference type="InterPro" id="IPR036690">
    <property type="entry name" value="Fdx_antiC-bd_sf"/>
</dbReference>
<evidence type="ECO:0000256" key="9">
    <source>
        <dbReference type="ARBA" id="ARBA00022840"/>
    </source>
</evidence>
<dbReference type="HAMAP" id="MF_00283">
    <property type="entry name" value="Phe_tRNA_synth_beta1"/>
    <property type="match status" value="1"/>
</dbReference>
<keyword evidence="9 15" id="KW-0067">ATP-binding</keyword>
<dbReference type="Gene3D" id="3.50.40.10">
    <property type="entry name" value="Phenylalanyl-trna Synthetase, Chain B, domain 3"/>
    <property type="match status" value="1"/>
</dbReference>
<dbReference type="GO" id="GO:0009328">
    <property type="term" value="C:phenylalanine-tRNA ligase complex"/>
    <property type="evidence" value="ECO:0007669"/>
    <property type="project" value="TreeGrafter"/>
</dbReference>
<comment type="catalytic activity">
    <reaction evidence="14 15">
        <text>tRNA(Phe) + L-phenylalanine + ATP = L-phenylalanyl-tRNA(Phe) + AMP + diphosphate + H(+)</text>
        <dbReference type="Rhea" id="RHEA:19413"/>
        <dbReference type="Rhea" id="RHEA-COMP:9668"/>
        <dbReference type="Rhea" id="RHEA-COMP:9699"/>
        <dbReference type="ChEBI" id="CHEBI:15378"/>
        <dbReference type="ChEBI" id="CHEBI:30616"/>
        <dbReference type="ChEBI" id="CHEBI:33019"/>
        <dbReference type="ChEBI" id="CHEBI:58095"/>
        <dbReference type="ChEBI" id="CHEBI:78442"/>
        <dbReference type="ChEBI" id="CHEBI:78531"/>
        <dbReference type="ChEBI" id="CHEBI:456215"/>
        <dbReference type="EC" id="6.1.1.20"/>
    </reaction>
</comment>
<dbReference type="Proteomes" id="UP000886893">
    <property type="component" value="Unassembled WGS sequence"/>
</dbReference>
<evidence type="ECO:0000313" key="21">
    <source>
        <dbReference type="Proteomes" id="UP000886893"/>
    </source>
</evidence>
<dbReference type="InterPro" id="IPR041616">
    <property type="entry name" value="PheRS_beta_core"/>
</dbReference>
<evidence type="ECO:0000256" key="12">
    <source>
        <dbReference type="ARBA" id="ARBA00022917"/>
    </source>
</evidence>
<dbReference type="EMBL" id="DVKI01000190">
    <property type="protein sequence ID" value="HIT17903.1"/>
    <property type="molecule type" value="Genomic_DNA"/>
</dbReference>
<dbReference type="InterPro" id="IPR005146">
    <property type="entry name" value="B3/B4_tRNA-bd"/>
</dbReference>
<dbReference type="PANTHER" id="PTHR10947:SF0">
    <property type="entry name" value="PHENYLALANINE--TRNA LIGASE BETA SUBUNIT"/>
    <property type="match status" value="1"/>
</dbReference>
<protein>
    <recommendedName>
        <fullName evidence="15">Phenylalanine--tRNA ligase beta subunit</fullName>
        <ecNumber evidence="15">6.1.1.20</ecNumber>
    </recommendedName>
    <alternativeName>
        <fullName evidence="15">Phenylalanyl-tRNA synthetase beta subunit</fullName>
        <shortName evidence="15">PheRS</shortName>
    </alternativeName>
</protein>
<dbReference type="SMART" id="SM00896">
    <property type="entry name" value="FDX-ACB"/>
    <property type="match status" value="1"/>
</dbReference>
<evidence type="ECO:0000256" key="5">
    <source>
        <dbReference type="ARBA" id="ARBA00022555"/>
    </source>
</evidence>
<evidence type="ECO:0000259" key="17">
    <source>
        <dbReference type="PROSITE" id="PS50886"/>
    </source>
</evidence>
<dbReference type="GO" id="GO:0016740">
    <property type="term" value="F:transferase activity"/>
    <property type="evidence" value="ECO:0007669"/>
    <property type="project" value="UniProtKB-ARBA"/>
</dbReference>
<dbReference type="AlphaFoldDB" id="A0A9D1KAR8"/>
<dbReference type="NCBIfam" id="NF045760">
    <property type="entry name" value="YtpR"/>
    <property type="match status" value="1"/>
</dbReference>
<dbReference type="InterPro" id="IPR002547">
    <property type="entry name" value="tRNA-bd_dom"/>
</dbReference>